<reference evidence="2" key="2">
    <citation type="submission" date="2020-09" db="EMBL/GenBank/DDBJ databases">
        <authorList>
            <person name="Sun Q."/>
            <person name="Zhou Y."/>
        </authorList>
    </citation>
    <scope>NUCLEOTIDE SEQUENCE</scope>
    <source>
        <strain evidence="2">CGMCC 1.12726</strain>
    </source>
</reference>
<dbReference type="RefSeq" id="WP_188447481.1">
    <property type="nucleotide sequence ID" value="NZ_BMFO01000001.1"/>
</dbReference>
<reference evidence="2" key="1">
    <citation type="journal article" date="2014" name="Int. J. Syst. Evol. Microbiol.">
        <title>Complete genome sequence of Corynebacterium casei LMG S-19264T (=DSM 44701T), isolated from a smear-ripened cheese.</title>
        <authorList>
            <consortium name="US DOE Joint Genome Institute (JGI-PGF)"/>
            <person name="Walter F."/>
            <person name="Albersmeier A."/>
            <person name="Kalinowski J."/>
            <person name="Ruckert C."/>
        </authorList>
    </citation>
    <scope>NUCLEOTIDE SEQUENCE</scope>
    <source>
        <strain evidence="2">CGMCC 1.12726</strain>
    </source>
</reference>
<evidence type="ECO:0000313" key="2">
    <source>
        <dbReference type="EMBL" id="GGF86317.1"/>
    </source>
</evidence>
<feature type="signal peptide" evidence="1">
    <location>
        <begin position="1"/>
        <end position="18"/>
    </location>
</feature>
<gene>
    <name evidence="2" type="ORF">GCM10010960_05380</name>
</gene>
<proteinExistence type="predicted"/>
<accession>A0A917CEJ7</accession>
<dbReference type="AlphaFoldDB" id="A0A917CEJ7"/>
<dbReference type="EMBL" id="BMFO01000001">
    <property type="protein sequence ID" value="GGF86317.1"/>
    <property type="molecule type" value="Genomic_DNA"/>
</dbReference>
<protein>
    <submittedName>
        <fullName evidence="2">Uncharacterized protein</fullName>
    </submittedName>
</protein>
<keyword evidence="3" id="KW-1185">Reference proteome</keyword>
<evidence type="ECO:0000256" key="1">
    <source>
        <dbReference type="SAM" id="SignalP"/>
    </source>
</evidence>
<comment type="caution">
    <text evidence="2">The sequence shown here is derived from an EMBL/GenBank/DDBJ whole genome shotgun (WGS) entry which is preliminary data.</text>
</comment>
<sequence>MKTLTVLFASLLSVTATAAPSVATLGRTEGVVLVNQGKQFVSAPAGQLLVAGDRVLVMQGGQASLRFSDGCVLPIASGSLLTVPAKSTCAGGVANIARVTAQTAQADSGSNKTVSNGETLLYVAGAVVVVAALAGNSDSSDDTVSP</sequence>
<dbReference type="Proteomes" id="UP000632858">
    <property type="component" value="Unassembled WGS sequence"/>
</dbReference>
<keyword evidence="1" id="KW-0732">Signal</keyword>
<name>A0A917CEJ7_9GAMM</name>
<feature type="chain" id="PRO_5037356741" evidence="1">
    <location>
        <begin position="19"/>
        <end position="146"/>
    </location>
</feature>
<organism evidence="2 3">
    <name type="scientific">Arenimonas maotaiensis</name>
    <dbReference type="NCBI Taxonomy" id="1446479"/>
    <lineage>
        <taxon>Bacteria</taxon>
        <taxon>Pseudomonadati</taxon>
        <taxon>Pseudomonadota</taxon>
        <taxon>Gammaproteobacteria</taxon>
        <taxon>Lysobacterales</taxon>
        <taxon>Lysobacteraceae</taxon>
        <taxon>Arenimonas</taxon>
    </lineage>
</organism>
<evidence type="ECO:0000313" key="3">
    <source>
        <dbReference type="Proteomes" id="UP000632858"/>
    </source>
</evidence>